<comment type="caution">
    <text evidence="4">The sequence shown here is derived from an EMBL/GenBank/DDBJ whole genome shotgun (WGS) entry which is preliminary data.</text>
</comment>
<name>A0A443S141_9ACAR</name>
<dbReference type="PRINTS" id="PR00480">
    <property type="entry name" value="ASTACIN"/>
</dbReference>
<dbReference type="InterPro" id="IPR001506">
    <property type="entry name" value="Peptidase_M12A"/>
</dbReference>
<dbReference type="GO" id="GO:0006508">
    <property type="term" value="P:proteolysis"/>
    <property type="evidence" value="ECO:0007669"/>
    <property type="project" value="UniProtKB-KW"/>
</dbReference>
<dbReference type="OrthoDB" id="291007at2759"/>
<feature type="domain" description="Peptidase M12A" evidence="3">
    <location>
        <begin position="1"/>
        <end position="95"/>
    </location>
</feature>
<protein>
    <recommendedName>
        <fullName evidence="2">Metalloendopeptidase</fullName>
        <ecNumber evidence="2">3.4.24.-</ecNumber>
    </recommendedName>
</protein>
<dbReference type="Pfam" id="PF01400">
    <property type="entry name" value="Astacin"/>
    <property type="match status" value="1"/>
</dbReference>
<dbReference type="GO" id="GO:0004222">
    <property type="term" value="F:metalloendopeptidase activity"/>
    <property type="evidence" value="ECO:0007669"/>
    <property type="project" value="UniProtKB-UniRule"/>
</dbReference>
<dbReference type="InterPro" id="IPR024079">
    <property type="entry name" value="MetalloPept_cat_dom_sf"/>
</dbReference>
<feature type="binding site" evidence="1">
    <location>
        <position position="23"/>
    </location>
    <ligand>
        <name>Zn(2+)</name>
        <dbReference type="ChEBI" id="CHEBI:29105"/>
        <note>catalytic</note>
    </ligand>
</feature>
<proteinExistence type="predicted"/>
<dbReference type="PANTHER" id="PTHR10127">
    <property type="entry name" value="DISCOIDIN, CUB, EGF, LAMININ , AND ZINC METALLOPROTEASE DOMAIN CONTAINING"/>
    <property type="match status" value="1"/>
</dbReference>
<dbReference type="PANTHER" id="PTHR10127:SF850">
    <property type="entry name" value="METALLOENDOPEPTIDASE"/>
    <property type="match status" value="1"/>
</dbReference>
<keyword evidence="1 2" id="KW-0378">Hydrolase</keyword>
<reference evidence="4 5" key="1">
    <citation type="journal article" date="2018" name="Gigascience">
        <title>Genomes of trombidid mites reveal novel predicted allergens and laterally-transferred genes associated with secondary metabolism.</title>
        <authorList>
            <person name="Dong X."/>
            <person name="Chaisiri K."/>
            <person name="Xia D."/>
            <person name="Armstrong S.D."/>
            <person name="Fang Y."/>
            <person name="Donnelly M.J."/>
            <person name="Kadowaki T."/>
            <person name="McGarry J.W."/>
            <person name="Darby A.C."/>
            <person name="Makepeace B.L."/>
        </authorList>
    </citation>
    <scope>NUCLEOTIDE SEQUENCE [LARGE SCALE GENOMIC DNA]</scope>
    <source>
        <strain evidence="4">UoL-UT</strain>
    </source>
</reference>
<accession>A0A443S141</accession>
<dbReference type="VEuPathDB" id="VectorBase:LDEU010801"/>
<evidence type="ECO:0000313" key="5">
    <source>
        <dbReference type="Proteomes" id="UP000288716"/>
    </source>
</evidence>
<feature type="binding site" evidence="1">
    <location>
        <position position="13"/>
    </location>
    <ligand>
        <name>Zn(2+)</name>
        <dbReference type="ChEBI" id="CHEBI:29105"/>
        <note>catalytic</note>
    </ligand>
</feature>
<keyword evidence="1 2" id="KW-0482">Metalloprotease</keyword>
<comment type="caution">
    <text evidence="1">Lacks conserved residue(s) required for the propagation of feature annotation.</text>
</comment>
<dbReference type="Proteomes" id="UP000288716">
    <property type="component" value="Unassembled WGS sequence"/>
</dbReference>
<comment type="cofactor">
    <cofactor evidence="1 2">
        <name>Zn(2+)</name>
        <dbReference type="ChEBI" id="CHEBI:29105"/>
    </cofactor>
    <text evidence="1 2">Binds 1 zinc ion per subunit.</text>
</comment>
<dbReference type="EMBL" id="NCKV01013092">
    <property type="protein sequence ID" value="RWS21239.1"/>
    <property type="molecule type" value="Genomic_DNA"/>
</dbReference>
<feature type="binding site" evidence="1">
    <location>
        <position position="17"/>
    </location>
    <ligand>
        <name>Zn(2+)</name>
        <dbReference type="ChEBI" id="CHEBI:29105"/>
        <note>catalytic</note>
    </ligand>
</feature>
<feature type="active site" evidence="1">
    <location>
        <position position="14"/>
    </location>
</feature>
<evidence type="ECO:0000313" key="4">
    <source>
        <dbReference type="EMBL" id="RWS21239.1"/>
    </source>
</evidence>
<organism evidence="4 5">
    <name type="scientific">Leptotrombidium deliense</name>
    <dbReference type="NCBI Taxonomy" id="299467"/>
    <lineage>
        <taxon>Eukaryota</taxon>
        <taxon>Metazoa</taxon>
        <taxon>Ecdysozoa</taxon>
        <taxon>Arthropoda</taxon>
        <taxon>Chelicerata</taxon>
        <taxon>Arachnida</taxon>
        <taxon>Acari</taxon>
        <taxon>Acariformes</taxon>
        <taxon>Trombidiformes</taxon>
        <taxon>Prostigmata</taxon>
        <taxon>Anystina</taxon>
        <taxon>Parasitengona</taxon>
        <taxon>Trombiculoidea</taxon>
        <taxon>Trombiculidae</taxon>
        <taxon>Leptotrombidium</taxon>
    </lineage>
</organism>
<dbReference type="Gene3D" id="3.40.390.10">
    <property type="entry name" value="Collagenase (Catalytic Domain)"/>
    <property type="match status" value="1"/>
</dbReference>
<evidence type="ECO:0000256" key="1">
    <source>
        <dbReference type="PROSITE-ProRule" id="PRU01211"/>
    </source>
</evidence>
<keyword evidence="1 2" id="KW-0862">Zinc</keyword>
<feature type="non-terminal residue" evidence="4">
    <location>
        <position position="95"/>
    </location>
</feature>
<dbReference type="GO" id="GO:0008270">
    <property type="term" value="F:zinc ion binding"/>
    <property type="evidence" value="ECO:0007669"/>
    <property type="project" value="UniProtKB-UniRule"/>
</dbReference>
<gene>
    <name evidence="4" type="ORF">B4U80_04113</name>
</gene>
<dbReference type="PROSITE" id="PS51864">
    <property type="entry name" value="ASTACIN"/>
    <property type="match status" value="1"/>
</dbReference>
<evidence type="ECO:0000259" key="3">
    <source>
        <dbReference type="PROSITE" id="PS51864"/>
    </source>
</evidence>
<sequence length="95" mass="11399">MQKDCVRDSAMKHELCHANGFGHENQRPDALNYIIIHKENIKQGYYEANYQPYSGDYYWTQNLPYDYWSIMHYPSYAYTTRWDLKSMTARDGTDL</sequence>
<dbReference type="SUPFAM" id="SSF55486">
    <property type="entry name" value="Metalloproteases ('zincins'), catalytic domain"/>
    <property type="match status" value="1"/>
</dbReference>
<dbReference type="EC" id="3.4.24.-" evidence="2"/>
<keyword evidence="5" id="KW-1185">Reference proteome</keyword>
<keyword evidence="1 2" id="KW-0479">Metal-binding</keyword>
<dbReference type="AlphaFoldDB" id="A0A443S141"/>
<evidence type="ECO:0000256" key="2">
    <source>
        <dbReference type="RuleBase" id="RU361183"/>
    </source>
</evidence>
<keyword evidence="1 2" id="KW-0645">Protease</keyword>